<dbReference type="SUPFAM" id="SSF56731">
    <property type="entry name" value="DNA primase core"/>
    <property type="match status" value="1"/>
</dbReference>
<feature type="compositionally biased region" description="Basic and acidic residues" evidence="10">
    <location>
        <begin position="336"/>
        <end position="369"/>
    </location>
</feature>
<proteinExistence type="inferred from homology"/>
<dbReference type="RefSeq" id="WP_316557054.1">
    <property type="nucleotide sequence ID" value="NZ_CP131059.1"/>
</dbReference>
<comment type="catalytic activity">
    <reaction evidence="9">
        <text>ssDNA + n NTP = ssDNA/pppN(pN)n-1 hybrid + (n-1) diphosphate.</text>
        <dbReference type="EC" id="2.7.7.101"/>
    </reaction>
</comment>
<dbReference type="GO" id="GO:1990077">
    <property type="term" value="C:primosome complex"/>
    <property type="evidence" value="ECO:0007669"/>
    <property type="project" value="UniProtKB-KW"/>
</dbReference>
<evidence type="ECO:0000256" key="2">
    <source>
        <dbReference type="ARBA" id="ARBA00022515"/>
    </source>
</evidence>
<name>A0AA96ZSV3_9EURY</name>
<dbReference type="PANTHER" id="PTHR30313">
    <property type="entry name" value="DNA PRIMASE"/>
    <property type="match status" value="1"/>
</dbReference>
<sequence>MQNEDTTKYIIRTKITADGVIERPDIVGAIFGQTEGLLGTDLDLRELQKTGRIGRIEVMVTTKNGKTRGNIFIPSSLDKVKTSVLAASLETIDRVGPCVANIEVTKIEDVRASKRVDIVERAKDIYKTMFEDDLLEAQEITDVIRESVRVEGITSYGKNKLPAGPEYNSNEIIVVEGRADVLTLLKYGIKNTISVGGTNIPPEVVDLLKGKKVTVFTDGDRGGELIIRELIQVANVDYIARPPDGKAVEDMVQKEIVLALRRKMTKDQYIEKFGIVLPASKRTRKTVESERSVRAGTVKTIEKSAPSTSKRVSTIRKTAVPATARRNERNDEEEEIPVRRSRTERLAERPERRRISEKADEVEAEEKPVRQLRARTVKPKATTEEMDDIIAVKYVDLDKESEAVFEEAAEERPRRGRRPAASAVADIEETVEEEPRRSPRSRDRESSGREERTERVPREERTSREERTAREERAPRERSDRNDRDNRDRNSRDRRERNDEPVKEKKPEIPAPFDKEMEALTGTMSSKILDESNVVIAEMPVRELAGALKAGVSGAKSVVFDGVVSQRIVDLAADQGVENLIGLKNGNVVKMPATMKVFTAQ</sequence>
<dbReference type="NCBIfam" id="NF003108">
    <property type="entry name" value="PRK04031.1-1"/>
    <property type="match status" value="1"/>
</dbReference>
<dbReference type="PROSITE" id="PS50880">
    <property type="entry name" value="TOPRIM"/>
    <property type="match status" value="1"/>
</dbReference>
<evidence type="ECO:0000256" key="5">
    <source>
        <dbReference type="ARBA" id="ARBA00022705"/>
    </source>
</evidence>
<keyword evidence="4 9" id="KW-0548">Nucleotidyltransferase</keyword>
<evidence type="ECO:0000256" key="4">
    <source>
        <dbReference type="ARBA" id="ARBA00022695"/>
    </source>
</evidence>
<dbReference type="GeneID" id="85195787"/>
<feature type="domain" description="Toprim" evidence="11">
    <location>
        <begin position="170"/>
        <end position="244"/>
    </location>
</feature>
<organism evidence="12 13">
    <name type="scientific">Methanimicrococcus hongohii</name>
    <dbReference type="NCBI Taxonomy" id="3028295"/>
    <lineage>
        <taxon>Archaea</taxon>
        <taxon>Methanobacteriati</taxon>
        <taxon>Methanobacteriota</taxon>
        <taxon>Stenosarchaea group</taxon>
        <taxon>Methanomicrobia</taxon>
        <taxon>Methanosarcinales</taxon>
        <taxon>Methanosarcinaceae</taxon>
        <taxon>Methanimicrococcus</taxon>
    </lineage>
</organism>
<keyword evidence="3 9" id="KW-0808">Transferase</keyword>
<keyword evidence="13" id="KW-1185">Reference proteome</keyword>
<dbReference type="InterPro" id="IPR034154">
    <property type="entry name" value="TOPRIM_DnaG/twinkle"/>
</dbReference>
<protein>
    <recommendedName>
        <fullName evidence="9">DNA primase DnaG</fullName>
        <ecNumber evidence="9">2.7.7.101</ecNumber>
    </recommendedName>
</protein>
<dbReference type="HAMAP" id="MF_00007">
    <property type="entry name" value="DNA_primase_DnaG_arc"/>
    <property type="match status" value="1"/>
</dbReference>
<dbReference type="Gene3D" id="3.40.1360.10">
    <property type="match status" value="1"/>
</dbReference>
<dbReference type="GO" id="GO:0003899">
    <property type="term" value="F:DNA-directed RNA polymerase activity"/>
    <property type="evidence" value="ECO:0007669"/>
    <property type="project" value="UniProtKB-UniRule"/>
</dbReference>
<evidence type="ECO:0000256" key="6">
    <source>
        <dbReference type="ARBA" id="ARBA00022723"/>
    </source>
</evidence>
<dbReference type="GO" id="GO:0000428">
    <property type="term" value="C:DNA-directed RNA polymerase complex"/>
    <property type="evidence" value="ECO:0007669"/>
    <property type="project" value="UniProtKB-KW"/>
</dbReference>
<comment type="function">
    <text evidence="9">RNA polymerase that catalyzes the synthesis of short RNA molecules used as primers for DNA polymerase during DNA replication. Also part of the exosome, which is a complex involved in RNA degradation. Acts as a poly(A)-binding protein that enhances the interaction between heteropolymeric, adenine-rich transcripts and the exosome.</text>
</comment>
<keyword evidence="2 9" id="KW-0639">Primosome</keyword>
<keyword evidence="5 9" id="KW-0235">DNA replication</keyword>
<dbReference type="KEGG" id="mehf:MmiHf6_12070"/>
<evidence type="ECO:0000256" key="8">
    <source>
        <dbReference type="ARBA" id="ARBA00023163"/>
    </source>
</evidence>
<dbReference type="AlphaFoldDB" id="A0AA96ZSV3"/>
<dbReference type="SMART" id="SM00493">
    <property type="entry name" value="TOPRIM"/>
    <property type="match status" value="1"/>
</dbReference>
<dbReference type="GO" id="GO:0000178">
    <property type="term" value="C:exosome (RNase complex)"/>
    <property type="evidence" value="ECO:0007669"/>
    <property type="project" value="UniProtKB-KW"/>
</dbReference>
<dbReference type="PANTHER" id="PTHR30313:SF2">
    <property type="entry name" value="DNA PRIMASE"/>
    <property type="match status" value="1"/>
</dbReference>
<dbReference type="GO" id="GO:0046872">
    <property type="term" value="F:metal ion binding"/>
    <property type="evidence" value="ECO:0007669"/>
    <property type="project" value="UniProtKB-KW"/>
</dbReference>
<comment type="similarity">
    <text evidence="9">Belongs to the archaeal DnaG primase family.</text>
</comment>
<dbReference type="EC" id="2.7.7.101" evidence="9"/>
<feature type="compositionally biased region" description="Polar residues" evidence="10">
    <location>
        <begin position="305"/>
        <end position="316"/>
    </location>
</feature>
<keyword evidence="6" id="KW-0479">Metal-binding</keyword>
<evidence type="ECO:0000256" key="9">
    <source>
        <dbReference type="HAMAP-Rule" id="MF_00007"/>
    </source>
</evidence>
<gene>
    <name evidence="9 12" type="primary">dnaG</name>
    <name evidence="12" type="ORF">MmiHf6_12070</name>
</gene>
<feature type="compositionally biased region" description="Basic and acidic residues" evidence="10">
    <location>
        <begin position="433"/>
        <end position="514"/>
    </location>
</feature>
<dbReference type="CDD" id="cd01029">
    <property type="entry name" value="TOPRIM_primases"/>
    <property type="match status" value="1"/>
</dbReference>
<accession>A0AA96ZSV3</accession>
<dbReference type="GO" id="GO:0008143">
    <property type="term" value="F:poly(A) binding"/>
    <property type="evidence" value="ECO:0007669"/>
    <property type="project" value="InterPro"/>
</dbReference>
<keyword evidence="7" id="KW-0460">Magnesium</keyword>
<feature type="region of interest" description="Disordered" evidence="10">
    <location>
        <begin position="301"/>
        <end position="369"/>
    </location>
</feature>
<dbReference type="EMBL" id="CP131059">
    <property type="protein sequence ID" value="WNY23884.1"/>
    <property type="molecule type" value="Genomic_DNA"/>
</dbReference>
<evidence type="ECO:0000256" key="1">
    <source>
        <dbReference type="ARBA" id="ARBA00022478"/>
    </source>
</evidence>
<evidence type="ECO:0000256" key="7">
    <source>
        <dbReference type="ARBA" id="ARBA00022842"/>
    </source>
</evidence>
<evidence type="ECO:0000256" key="10">
    <source>
        <dbReference type="SAM" id="MobiDB-lite"/>
    </source>
</evidence>
<dbReference type="InterPro" id="IPR006171">
    <property type="entry name" value="TOPRIM_dom"/>
</dbReference>
<dbReference type="InterPro" id="IPR050219">
    <property type="entry name" value="DnaG_primase"/>
</dbReference>
<reference evidence="12 13" key="1">
    <citation type="submission" date="2023-07" db="EMBL/GenBank/DDBJ databases">
        <title>Closed genoem sequence of Methanomicrococcus sp. Hf6.</title>
        <authorList>
            <person name="Poehlein A."/>
            <person name="Protasov E."/>
            <person name="Platt K."/>
            <person name="Reeh H."/>
            <person name="Daniel R."/>
            <person name="Brune A."/>
        </authorList>
    </citation>
    <scope>NUCLEOTIDE SEQUENCE [LARGE SCALE GENOMIC DNA]</scope>
    <source>
        <strain evidence="12 13">Hf6</strain>
    </source>
</reference>
<dbReference type="InterPro" id="IPR020607">
    <property type="entry name" value="Primase_DnaG_arc"/>
</dbReference>
<evidence type="ECO:0000313" key="12">
    <source>
        <dbReference type="EMBL" id="WNY23884.1"/>
    </source>
</evidence>
<dbReference type="GO" id="GO:0006269">
    <property type="term" value="P:DNA replication, synthesis of primer"/>
    <property type="evidence" value="ECO:0007669"/>
    <property type="project" value="UniProtKB-UniRule"/>
</dbReference>
<feature type="region of interest" description="Disordered" evidence="10">
    <location>
        <begin position="405"/>
        <end position="514"/>
    </location>
</feature>
<dbReference type="Pfam" id="PF13662">
    <property type="entry name" value="Toprim_4"/>
    <property type="match status" value="1"/>
</dbReference>
<comment type="subunit">
    <text evidence="9">Forms a ternary complex with MCM helicase and DNA. Component of the archaeal exosome complex.</text>
</comment>
<keyword evidence="9" id="KW-0271">Exosome</keyword>
<evidence type="ECO:0000256" key="3">
    <source>
        <dbReference type="ARBA" id="ARBA00022679"/>
    </source>
</evidence>
<evidence type="ECO:0000313" key="13">
    <source>
        <dbReference type="Proteomes" id="UP001302978"/>
    </source>
</evidence>
<dbReference type="GO" id="GO:0005737">
    <property type="term" value="C:cytoplasm"/>
    <property type="evidence" value="ECO:0007669"/>
    <property type="project" value="TreeGrafter"/>
</dbReference>
<evidence type="ECO:0000259" key="11">
    <source>
        <dbReference type="PROSITE" id="PS50880"/>
    </source>
</evidence>
<keyword evidence="1 9" id="KW-0240">DNA-directed RNA polymerase</keyword>
<keyword evidence="8 9" id="KW-0804">Transcription</keyword>
<dbReference type="Proteomes" id="UP001302978">
    <property type="component" value="Chromosome"/>
</dbReference>